<dbReference type="InterPro" id="IPR035647">
    <property type="entry name" value="EFG_III/V"/>
</dbReference>
<dbReference type="InterPro" id="IPR015269">
    <property type="entry name" value="UPF0029_Impact_C"/>
</dbReference>
<dbReference type="InterPro" id="IPR023582">
    <property type="entry name" value="Impact"/>
</dbReference>
<evidence type="ECO:0000313" key="4">
    <source>
        <dbReference type="EMBL" id="URI09989.1"/>
    </source>
</evidence>
<name>A0ABY4SFK3_AQUTE</name>
<evidence type="ECO:0000256" key="1">
    <source>
        <dbReference type="ARBA" id="ARBA00007665"/>
    </source>
</evidence>
<feature type="domain" description="UPF0029" evidence="3">
    <location>
        <begin position="134"/>
        <end position="189"/>
    </location>
</feature>
<evidence type="ECO:0000259" key="3">
    <source>
        <dbReference type="Pfam" id="PF09186"/>
    </source>
</evidence>
<dbReference type="InterPro" id="IPR020568">
    <property type="entry name" value="Ribosomal_Su5_D2-typ_SF"/>
</dbReference>
<dbReference type="Proteomes" id="UP001056201">
    <property type="component" value="Chromosome 2"/>
</dbReference>
<proteinExistence type="inferred from homology"/>
<dbReference type="SUPFAM" id="SSF54980">
    <property type="entry name" value="EF-G C-terminal domain-like"/>
    <property type="match status" value="1"/>
</dbReference>
<dbReference type="Gene3D" id="3.30.230.30">
    <property type="entry name" value="Impact, N-terminal domain"/>
    <property type="match status" value="1"/>
</dbReference>
<protein>
    <submittedName>
        <fullName evidence="4">IMPACT family protein</fullName>
    </submittedName>
</protein>
<dbReference type="SUPFAM" id="SSF54211">
    <property type="entry name" value="Ribosomal protein S5 domain 2-like"/>
    <property type="match status" value="1"/>
</dbReference>
<organism evidence="4 5">
    <name type="scientific">Aquincola tertiaricarbonis</name>
    <dbReference type="NCBI Taxonomy" id="391953"/>
    <lineage>
        <taxon>Bacteria</taxon>
        <taxon>Pseudomonadati</taxon>
        <taxon>Pseudomonadota</taxon>
        <taxon>Betaproteobacteria</taxon>
        <taxon>Burkholderiales</taxon>
        <taxon>Sphaerotilaceae</taxon>
        <taxon>Aquincola</taxon>
    </lineage>
</organism>
<dbReference type="Pfam" id="PF01205">
    <property type="entry name" value="Impact_N"/>
    <property type="match status" value="1"/>
</dbReference>
<evidence type="ECO:0000313" key="5">
    <source>
        <dbReference type="Proteomes" id="UP001056201"/>
    </source>
</evidence>
<accession>A0ABY4SFK3</accession>
<comment type="similarity">
    <text evidence="1">Belongs to the IMPACT family.</text>
</comment>
<sequence length="204" mass="21591">MASTLAAPVASELVIKKSRFIGCVEPMRDRAGALQRVAALRAEHPGAAHLCWALLAGGDSAANDDGEPGGTAGRPMLEVLRHQALEGVLATVVRYFGGVKLGAGGLVRAYTDAVAQALLQAERVTLERLATLQCTVPYAMEGALRRELEAARATLGDVQHGMEVTLDFTVPEPAAPALRLRIEDLTQGRVRWAQPDPGGTAHNR</sequence>
<dbReference type="EMBL" id="CP097636">
    <property type="protein sequence ID" value="URI09989.1"/>
    <property type="molecule type" value="Genomic_DNA"/>
</dbReference>
<evidence type="ECO:0000259" key="2">
    <source>
        <dbReference type="Pfam" id="PF01205"/>
    </source>
</evidence>
<gene>
    <name evidence="4" type="ORF">MW290_31115</name>
</gene>
<dbReference type="InterPro" id="IPR036956">
    <property type="entry name" value="Impact_N_sf"/>
</dbReference>
<dbReference type="PANTHER" id="PTHR16301:SF20">
    <property type="entry name" value="IMPACT FAMILY MEMBER YIGZ"/>
    <property type="match status" value="1"/>
</dbReference>
<dbReference type="Pfam" id="PF09186">
    <property type="entry name" value="DUF1949"/>
    <property type="match status" value="1"/>
</dbReference>
<dbReference type="RefSeq" id="WP_250198199.1">
    <property type="nucleotide sequence ID" value="NZ_CP097636.1"/>
</dbReference>
<feature type="domain" description="Impact N-terminal" evidence="2">
    <location>
        <begin position="16"/>
        <end position="118"/>
    </location>
</feature>
<dbReference type="PANTHER" id="PTHR16301">
    <property type="entry name" value="IMPACT-RELATED"/>
    <property type="match status" value="1"/>
</dbReference>
<dbReference type="InterPro" id="IPR001498">
    <property type="entry name" value="Impact_N"/>
</dbReference>
<keyword evidence="5" id="KW-1185">Reference proteome</keyword>
<reference evidence="4" key="1">
    <citation type="submission" date="2022-05" db="EMBL/GenBank/DDBJ databases">
        <title>An RpoN-dependent PEP-CTERM gene is involved in floc formation of an Aquincola tertiaricarbonis strain.</title>
        <authorList>
            <person name="Qiu D."/>
            <person name="Xia M."/>
        </authorList>
    </citation>
    <scope>NUCLEOTIDE SEQUENCE</scope>
    <source>
        <strain evidence="4">RN12</strain>
    </source>
</reference>